<protein>
    <submittedName>
        <fullName evidence="1">Uncharacterized protein</fullName>
    </submittedName>
</protein>
<organism evidence="1 2">
    <name type="scientific">Popillia japonica</name>
    <name type="common">Japanese beetle</name>
    <dbReference type="NCBI Taxonomy" id="7064"/>
    <lineage>
        <taxon>Eukaryota</taxon>
        <taxon>Metazoa</taxon>
        <taxon>Ecdysozoa</taxon>
        <taxon>Arthropoda</taxon>
        <taxon>Hexapoda</taxon>
        <taxon>Insecta</taxon>
        <taxon>Pterygota</taxon>
        <taxon>Neoptera</taxon>
        <taxon>Endopterygota</taxon>
        <taxon>Coleoptera</taxon>
        <taxon>Polyphaga</taxon>
        <taxon>Scarabaeiformia</taxon>
        <taxon>Scarabaeidae</taxon>
        <taxon>Rutelinae</taxon>
        <taxon>Popillia</taxon>
    </lineage>
</organism>
<name>A0AAW1IW30_POPJA</name>
<accession>A0AAW1IW30</accession>
<comment type="caution">
    <text evidence="1">The sequence shown here is derived from an EMBL/GenBank/DDBJ whole genome shotgun (WGS) entry which is preliminary data.</text>
</comment>
<gene>
    <name evidence="1" type="ORF">QE152_g33638</name>
</gene>
<keyword evidence="2" id="KW-1185">Reference proteome</keyword>
<dbReference type="EMBL" id="JASPKY010000517">
    <property type="protein sequence ID" value="KAK9694278.1"/>
    <property type="molecule type" value="Genomic_DNA"/>
</dbReference>
<reference evidence="1 2" key="1">
    <citation type="journal article" date="2024" name="BMC Genomics">
        <title>De novo assembly and annotation of Popillia japonica's genome with initial clues to its potential as an invasive pest.</title>
        <authorList>
            <person name="Cucini C."/>
            <person name="Boschi S."/>
            <person name="Funari R."/>
            <person name="Cardaioli E."/>
            <person name="Iannotti N."/>
            <person name="Marturano G."/>
            <person name="Paoli F."/>
            <person name="Bruttini M."/>
            <person name="Carapelli A."/>
            <person name="Frati F."/>
            <person name="Nardi F."/>
        </authorList>
    </citation>
    <scope>NUCLEOTIDE SEQUENCE [LARGE SCALE GENOMIC DNA]</scope>
    <source>
        <strain evidence="1">DMR45628</strain>
    </source>
</reference>
<evidence type="ECO:0000313" key="1">
    <source>
        <dbReference type="EMBL" id="KAK9694278.1"/>
    </source>
</evidence>
<proteinExistence type="predicted"/>
<sequence>MIFCIASRPGALIDGVRCIRALTARGVVRNVSELWDEEDFEARRSLTARGVVRNVSELWDEEDFEARRYLPNYPPCARCRYRERVRSSPCTVAFVCCDFLKILSIFFERSSAFLPPQPVNNHVYRVPRCGFCFQKQAADPIYDETCPNTTPSRPIGLIRGTDDLRNHHR</sequence>
<dbReference type="AlphaFoldDB" id="A0AAW1IW30"/>
<evidence type="ECO:0000313" key="2">
    <source>
        <dbReference type="Proteomes" id="UP001458880"/>
    </source>
</evidence>
<dbReference type="Proteomes" id="UP001458880">
    <property type="component" value="Unassembled WGS sequence"/>
</dbReference>